<comment type="subcellular location">
    <subcellularLocation>
        <location evidence="1">Cell membrane</location>
        <topology evidence="1">Multi-pass membrane protein</topology>
    </subcellularLocation>
</comment>
<name>A0ABU7U4E4_9PROT</name>
<evidence type="ECO:0000313" key="11">
    <source>
        <dbReference type="EMBL" id="MEE8659113.1"/>
    </source>
</evidence>
<evidence type="ECO:0000256" key="8">
    <source>
        <dbReference type="ARBA" id="ARBA00023136"/>
    </source>
</evidence>
<evidence type="ECO:0000256" key="1">
    <source>
        <dbReference type="ARBA" id="ARBA00004651"/>
    </source>
</evidence>
<dbReference type="PANTHER" id="PTHR22888">
    <property type="entry name" value="CYTOCHROME C OXIDASE, SUBUNIT II"/>
    <property type="match status" value="1"/>
</dbReference>
<dbReference type="PROSITE" id="PS50857">
    <property type="entry name" value="COX2_CUA"/>
    <property type="match status" value="1"/>
</dbReference>
<dbReference type="Proteomes" id="UP001312908">
    <property type="component" value="Unassembled WGS sequence"/>
</dbReference>
<evidence type="ECO:0000256" key="9">
    <source>
        <dbReference type="SAM" id="Phobius"/>
    </source>
</evidence>
<keyword evidence="4" id="KW-1003">Cell membrane</keyword>
<evidence type="ECO:0000256" key="2">
    <source>
        <dbReference type="ARBA" id="ARBA00007866"/>
    </source>
</evidence>
<evidence type="ECO:0000256" key="3">
    <source>
        <dbReference type="ARBA" id="ARBA00022448"/>
    </source>
</evidence>
<evidence type="ECO:0000256" key="5">
    <source>
        <dbReference type="ARBA" id="ARBA00022692"/>
    </source>
</evidence>
<dbReference type="SUPFAM" id="SSF49503">
    <property type="entry name" value="Cupredoxins"/>
    <property type="match status" value="1"/>
</dbReference>
<feature type="transmembrane region" description="Helical" evidence="9">
    <location>
        <begin position="100"/>
        <end position="119"/>
    </location>
</feature>
<keyword evidence="12" id="KW-1185">Reference proteome</keyword>
<sequence>MRNQLTHLKKRRFFAVLRRRLGGMSLLLLSACLPKESSFLAPAGLIASLQRQWMIEIGVVLIAVLVPIFIALPAIIWRYRISNRKARYAPDWEFYRPLEIFIWGGPMVIVAFLAIMIAGPQTRYSPERAPTAGETLEIQVIGMNWKWLFLYPDHHVASVNTITLPENTNIRFALTSDGTMQSFFIPALGGQIYAMGGMVTHLNLRTGASTDLLGENTQFNGEGFQDQKFIVHVVSREAFSQWVEHAFNTGPELTRGFYRVLHQQGTCRDAHEQLQQMTSSPMCEEAGGLVFRYMSGLIFKEVLRDTQRGNNVK</sequence>
<organism evidence="11 12">
    <name type="scientific">Sorlinia euscelidii</name>
    <dbReference type="NCBI Taxonomy" id="3081148"/>
    <lineage>
        <taxon>Bacteria</taxon>
        <taxon>Pseudomonadati</taxon>
        <taxon>Pseudomonadota</taxon>
        <taxon>Alphaproteobacteria</taxon>
        <taxon>Acetobacterales</taxon>
        <taxon>Acetobacteraceae</taxon>
        <taxon>Sorlinia</taxon>
    </lineage>
</organism>
<evidence type="ECO:0000313" key="12">
    <source>
        <dbReference type="Proteomes" id="UP001312908"/>
    </source>
</evidence>
<dbReference type="Gene3D" id="2.60.40.420">
    <property type="entry name" value="Cupredoxins - blue copper proteins"/>
    <property type="match status" value="1"/>
</dbReference>
<keyword evidence="5 9" id="KW-0812">Transmembrane</keyword>
<keyword evidence="6" id="KW-0249">Electron transport</keyword>
<protein>
    <recommendedName>
        <fullName evidence="10">Cytochrome oxidase subunit II copper A binding domain-containing protein</fullName>
    </recommendedName>
</protein>
<dbReference type="InterPro" id="IPR034227">
    <property type="entry name" value="CuRO_UO_II"/>
</dbReference>
<dbReference type="InterPro" id="IPR008972">
    <property type="entry name" value="Cupredoxin"/>
</dbReference>
<evidence type="ECO:0000256" key="6">
    <source>
        <dbReference type="ARBA" id="ARBA00022982"/>
    </source>
</evidence>
<evidence type="ECO:0000256" key="4">
    <source>
        <dbReference type="ARBA" id="ARBA00022475"/>
    </source>
</evidence>
<keyword evidence="8 9" id="KW-0472">Membrane</keyword>
<dbReference type="InterPro" id="IPR045187">
    <property type="entry name" value="CcO_II"/>
</dbReference>
<dbReference type="CDD" id="cd04212">
    <property type="entry name" value="CuRO_UO_II"/>
    <property type="match status" value="1"/>
</dbReference>
<keyword evidence="7 9" id="KW-1133">Transmembrane helix</keyword>
<accession>A0ABU7U4E4</accession>
<comment type="caution">
    <text evidence="11">The sequence shown here is derived from an EMBL/GenBank/DDBJ whole genome shotgun (WGS) entry which is preliminary data.</text>
</comment>
<keyword evidence="3" id="KW-0813">Transport</keyword>
<dbReference type="Gene3D" id="1.10.287.90">
    <property type="match status" value="1"/>
</dbReference>
<evidence type="ECO:0000256" key="7">
    <source>
        <dbReference type="ARBA" id="ARBA00022989"/>
    </source>
</evidence>
<dbReference type="SUPFAM" id="SSF81464">
    <property type="entry name" value="Cytochrome c oxidase subunit II-like, transmembrane region"/>
    <property type="match status" value="1"/>
</dbReference>
<feature type="transmembrane region" description="Helical" evidence="9">
    <location>
        <begin position="58"/>
        <end position="79"/>
    </location>
</feature>
<feature type="domain" description="Cytochrome oxidase subunit II copper A binding" evidence="10">
    <location>
        <begin position="133"/>
        <end position="245"/>
    </location>
</feature>
<gene>
    <name evidence="11" type="ORF">DOFOFD_08815</name>
</gene>
<reference evidence="11 12" key="1">
    <citation type="submission" date="2023-10" db="EMBL/GenBank/DDBJ databases">
        <title>Sorlinia euscelidii gen. nov., sp. nov., an acetic acid bacteria isolated from the gut of Euscelidius variegatus emitter.</title>
        <authorList>
            <person name="Michoud G."/>
            <person name="Marasco R."/>
            <person name="Seferji K."/>
            <person name="Gonella E."/>
            <person name="Garuglieri E."/>
            <person name="Alma A."/>
            <person name="Mapelli F."/>
            <person name="Borin S."/>
            <person name="Daffonchio D."/>
            <person name="Crotti E."/>
        </authorList>
    </citation>
    <scope>NUCLEOTIDE SEQUENCE [LARGE SCALE GENOMIC DNA]</scope>
    <source>
        <strain evidence="11 12">EV16P</strain>
    </source>
</reference>
<proteinExistence type="inferred from homology"/>
<evidence type="ECO:0000259" key="10">
    <source>
        <dbReference type="PROSITE" id="PS50857"/>
    </source>
</evidence>
<dbReference type="InterPro" id="IPR036257">
    <property type="entry name" value="Cyt_c_oxidase_su2_TM_sf"/>
</dbReference>
<comment type="similarity">
    <text evidence="2">Belongs to the cytochrome c oxidase subunit 2 family.</text>
</comment>
<dbReference type="InterPro" id="IPR002429">
    <property type="entry name" value="CcO_II-like_C"/>
</dbReference>
<dbReference type="EMBL" id="JAWJZY010000003">
    <property type="protein sequence ID" value="MEE8659113.1"/>
    <property type="molecule type" value="Genomic_DNA"/>
</dbReference>
<dbReference type="PANTHER" id="PTHR22888:SF18">
    <property type="entry name" value="CYTOCHROME BO(3) UBIQUINOL OXIDASE SUBUNIT 2"/>
    <property type="match status" value="1"/>
</dbReference>
<dbReference type="PROSITE" id="PS51257">
    <property type="entry name" value="PROKAR_LIPOPROTEIN"/>
    <property type="match status" value="1"/>
</dbReference>